<dbReference type="Gene3D" id="3.10.450.50">
    <property type="match status" value="1"/>
</dbReference>
<dbReference type="Proteomes" id="UP000242815">
    <property type="component" value="Unassembled WGS sequence"/>
</dbReference>
<dbReference type="InterPro" id="IPR032710">
    <property type="entry name" value="NTF2-like_dom_sf"/>
</dbReference>
<organism evidence="3 4">
    <name type="scientific">Halopseudomonas formosensis</name>
    <dbReference type="NCBI Taxonomy" id="1002526"/>
    <lineage>
        <taxon>Bacteria</taxon>
        <taxon>Pseudomonadati</taxon>
        <taxon>Pseudomonadota</taxon>
        <taxon>Gammaproteobacteria</taxon>
        <taxon>Pseudomonadales</taxon>
        <taxon>Pseudomonadaceae</taxon>
        <taxon>Halopseudomonas</taxon>
    </lineage>
</organism>
<reference evidence="5" key="2">
    <citation type="submission" date="2023-07" db="EMBL/GenBank/DDBJ databases">
        <authorList>
            <person name="de Witt J."/>
        </authorList>
    </citation>
    <scope>NUCLEOTIDE SEQUENCE [LARGE SCALE GENOMIC DNA]</scope>
    <source>
        <strain evidence="5">FZJ</strain>
    </source>
</reference>
<reference evidence="2" key="3">
    <citation type="submission" date="2024-05" db="EMBL/GenBank/DDBJ databases">
        <authorList>
            <person name="de Witt J."/>
        </authorList>
    </citation>
    <scope>NUCLEOTIDE SEQUENCE</scope>
    <source>
        <strain evidence="2">FZJ</strain>
    </source>
</reference>
<proteinExistence type="predicted"/>
<dbReference type="OrthoDB" id="1163083at2"/>
<accession>A0A1I6BK15</accession>
<dbReference type="Pfam" id="PF12680">
    <property type="entry name" value="SnoaL_2"/>
    <property type="match status" value="1"/>
</dbReference>
<dbReference type="STRING" id="1002526.SAMN05216578_104203"/>
<dbReference type="EMBL" id="FOYD01000004">
    <property type="protein sequence ID" value="SFQ81288.1"/>
    <property type="molecule type" value="Genomic_DNA"/>
</dbReference>
<evidence type="ECO:0000313" key="5">
    <source>
        <dbReference type="Proteomes" id="UP001281217"/>
    </source>
</evidence>
<dbReference type="RefSeq" id="WP_090538614.1">
    <property type="nucleotide sequence ID" value="NZ_FOYD01000004.1"/>
</dbReference>
<feature type="domain" description="SnoaL-like" evidence="1">
    <location>
        <begin position="15"/>
        <end position="111"/>
    </location>
</feature>
<gene>
    <name evidence="2" type="ORF">RED13_000962</name>
    <name evidence="3" type="ORF">SAMN05216578_104203</name>
</gene>
<sequence length="147" mass="16339">MSDLTLTPAVAAALQRWHGMVERRDFSELPSMLDEQVVFRSPMAHTPYPGVQVVSTILSTVIQVFEGFTYHRQLADVEGLNVMLEFSAEVGGRKLKGIDLIRFNDQGRIVDFEVMVRPMSGLQALGEEMGRRLAPYLSALKGQAATE</sequence>
<protein>
    <submittedName>
        <fullName evidence="2">Nuclear transport factor 2 family protein</fullName>
    </submittedName>
    <submittedName>
        <fullName evidence="3">SnoaL-like domain-containing protein</fullName>
    </submittedName>
</protein>
<dbReference type="Proteomes" id="UP001281217">
    <property type="component" value="Unassembled WGS sequence"/>
</dbReference>
<dbReference type="AlphaFoldDB" id="A0A1I6BK15"/>
<keyword evidence="5" id="KW-1185">Reference proteome</keyword>
<evidence type="ECO:0000313" key="4">
    <source>
        <dbReference type="Proteomes" id="UP000242815"/>
    </source>
</evidence>
<evidence type="ECO:0000259" key="1">
    <source>
        <dbReference type="Pfam" id="PF12680"/>
    </source>
</evidence>
<dbReference type="SUPFAM" id="SSF54427">
    <property type="entry name" value="NTF2-like"/>
    <property type="match status" value="1"/>
</dbReference>
<evidence type="ECO:0000313" key="3">
    <source>
        <dbReference type="EMBL" id="SFQ81288.1"/>
    </source>
</evidence>
<dbReference type="EMBL" id="JAVRDO010000003">
    <property type="protein sequence ID" value="MDX9686555.1"/>
    <property type="molecule type" value="Genomic_DNA"/>
</dbReference>
<name>A0A1I6BK15_9GAMM</name>
<reference evidence="3 4" key="1">
    <citation type="submission" date="2016-10" db="EMBL/GenBank/DDBJ databases">
        <authorList>
            <person name="de Groot N.N."/>
        </authorList>
    </citation>
    <scope>NUCLEOTIDE SEQUENCE [LARGE SCALE GENOMIC DNA]</scope>
    <source>
        <strain evidence="3 4">JCM 18415</strain>
    </source>
</reference>
<dbReference type="InterPro" id="IPR037401">
    <property type="entry name" value="SnoaL-like"/>
</dbReference>
<evidence type="ECO:0000313" key="2">
    <source>
        <dbReference type="EMBL" id="MDX9686555.1"/>
    </source>
</evidence>